<dbReference type="Pfam" id="PF00013">
    <property type="entry name" value="KH_1"/>
    <property type="match status" value="1"/>
</dbReference>
<evidence type="ECO:0000256" key="3">
    <source>
        <dbReference type="ARBA" id="ARBA00022695"/>
    </source>
</evidence>
<dbReference type="FunFam" id="3.30.230.70:FF:000001">
    <property type="entry name" value="Polyribonucleotide nucleotidyltransferase"/>
    <property type="match status" value="1"/>
</dbReference>
<comment type="cofactor">
    <cofactor evidence="5">
        <name>Mg(2+)</name>
        <dbReference type="ChEBI" id="CHEBI:18420"/>
    </cofactor>
</comment>
<feature type="binding site" evidence="5">
    <location>
        <position position="508"/>
    </location>
    <ligand>
        <name>Mg(2+)</name>
        <dbReference type="ChEBI" id="CHEBI:18420"/>
    </ligand>
</feature>
<dbReference type="InterPro" id="IPR027408">
    <property type="entry name" value="PNPase/RNase_PH_dom_sf"/>
</dbReference>
<feature type="binding site" evidence="5">
    <location>
        <position position="514"/>
    </location>
    <ligand>
        <name>Mg(2+)</name>
        <dbReference type="ChEBI" id="CHEBI:18420"/>
    </ligand>
</feature>
<comment type="function">
    <text evidence="5">Involved in mRNA degradation. Catalyzes the phosphorolysis of single-stranded polyribonucleotides processively in the 3'- to 5'-direction.</text>
</comment>
<dbReference type="CDD" id="cd02393">
    <property type="entry name" value="KH-I_PNPase"/>
    <property type="match status" value="1"/>
</dbReference>
<keyword evidence="2 5" id="KW-0808">Transferase</keyword>
<evidence type="ECO:0000259" key="6">
    <source>
        <dbReference type="PROSITE" id="PS50126"/>
    </source>
</evidence>
<dbReference type="SUPFAM" id="SSF54791">
    <property type="entry name" value="Eukaryotic type KH-domain (KH-domain type I)"/>
    <property type="match status" value="1"/>
</dbReference>
<dbReference type="NCBIfam" id="TIGR03591">
    <property type="entry name" value="polynuc_phos"/>
    <property type="match status" value="1"/>
</dbReference>
<dbReference type="Gene3D" id="3.30.1370.10">
    <property type="entry name" value="K Homology domain, type 1"/>
    <property type="match status" value="1"/>
</dbReference>
<dbReference type="InterPro" id="IPR003029">
    <property type="entry name" value="S1_domain"/>
</dbReference>
<comment type="catalytic activity">
    <reaction evidence="5">
        <text>RNA(n+1) + phosphate = RNA(n) + a ribonucleoside 5'-diphosphate</text>
        <dbReference type="Rhea" id="RHEA:22096"/>
        <dbReference type="Rhea" id="RHEA-COMP:14527"/>
        <dbReference type="Rhea" id="RHEA-COMP:17342"/>
        <dbReference type="ChEBI" id="CHEBI:43474"/>
        <dbReference type="ChEBI" id="CHEBI:57930"/>
        <dbReference type="ChEBI" id="CHEBI:140395"/>
        <dbReference type="EC" id="2.7.7.8"/>
    </reaction>
</comment>
<dbReference type="InterPro" id="IPR036612">
    <property type="entry name" value="KH_dom_type_1_sf"/>
</dbReference>
<dbReference type="Gene3D" id="3.30.230.70">
    <property type="entry name" value="GHMP Kinase, N-terminal domain"/>
    <property type="match status" value="2"/>
</dbReference>
<evidence type="ECO:0000256" key="1">
    <source>
        <dbReference type="ARBA" id="ARBA00007404"/>
    </source>
</evidence>
<dbReference type="InterPro" id="IPR001247">
    <property type="entry name" value="ExoRNase_PH_dom1"/>
</dbReference>
<keyword evidence="5" id="KW-0963">Cytoplasm</keyword>
<dbReference type="PROSITE" id="PS50126">
    <property type="entry name" value="S1"/>
    <property type="match status" value="1"/>
</dbReference>
<dbReference type="PIRSF" id="PIRSF005499">
    <property type="entry name" value="PNPase"/>
    <property type="match status" value="1"/>
</dbReference>
<keyword evidence="3 5" id="KW-0548">Nucleotidyltransferase</keyword>
<dbReference type="Pfam" id="PF01138">
    <property type="entry name" value="RNase_PH"/>
    <property type="match status" value="2"/>
</dbReference>
<dbReference type="CDD" id="cd11364">
    <property type="entry name" value="RNase_PH_PNPase_2"/>
    <property type="match status" value="1"/>
</dbReference>
<dbReference type="SUPFAM" id="SSF50249">
    <property type="entry name" value="Nucleic acid-binding proteins"/>
    <property type="match status" value="1"/>
</dbReference>
<dbReference type="SMART" id="SM00322">
    <property type="entry name" value="KH"/>
    <property type="match status" value="1"/>
</dbReference>
<dbReference type="Proteomes" id="UP000033876">
    <property type="component" value="Unassembled WGS sequence"/>
</dbReference>
<dbReference type="SMART" id="SM00316">
    <property type="entry name" value="S1"/>
    <property type="match status" value="1"/>
</dbReference>
<comment type="subcellular location">
    <subcellularLocation>
        <location evidence="5">Cytoplasm</location>
    </subcellularLocation>
</comment>
<dbReference type="InterPro" id="IPR012162">
    <property type="entry name" value="PNPase"/>
</dbReference>
<protein>
    <recommendedName>
        <fullName evidence="5">Polyribonucleotide nucleotidyltransferase</fullName>
        <ecNumber evidence="5">2.7.7.8</ecNumber>
    </recommendedName>
    <alternativeName>
        <fullName evidence="5">Polynucleotide phosphorylase</fullName>
        <shortName evidence="5">PNPase</shortName>
    </alternativeName>
</protein>
<dbReference type="Gene3D" id="2.40.50.140">
    <property type="entry name" value="Nucleic acid-binding proteins"/>
    <property type="match status" value="1"/>
</dbReference>
<dbReference type="GO" id="GO:0004654">
    <property type="term" value="F:polyribonucleotide nucleotidyltransferase activity"/>
    <property type="evidence" value="ECO:0007669"/>
    <property type="project" value="UniProtKB-UniRule"/>
</dbReference>
<keyword evidence="4 5" id="KW-0694">RNA-binding</keyword>
<sequence length="721" mass="78908">MKTKEYSVEIGGRTMTAIFSDLADQAHGAVMLKYGETIVLATAVMTHDKQQGLGFFNLTVDYVEKFYAAGKILGSRFTRREGKPSDDAIISSRVIDRTVRPLFDKHIRHGVQLIVTVLSVDDNDPTMIAINAASLALGVSNIPWNGPVGAVRIGKPAGEIIINPSFTIKETSKTDFDLMICGKAGNINMIEAGAFQVPEAEIVEAFTIAQKEITKLEDFQKKIISELGQPKRVVEKTPILEKSIELFKQTILPVIETKLFDGKDPETAPGVPSVMGKHKIDELHTLWNNTVKAAYPDREDFEAEDDYFDEYVNDLLHIKAIKENMRADGRKMDELRKIFAKAGGLSSIIHGSGVFYRGATHVLSVLTLGGPEDAHFTNGMEINEEKRFMHHYNFPPFSVGETGRATQTGRREIGHGALAEKALFAVLPSKEEFPYTIRLVSEALASNGSTSMASTCGGCIALMDGGVPIKAPVAGVAMGLMLEQKQKNTESTEALKYKILTDIQGPEDHHGDMDFKVTGTRTGVTAIQLDVKVDGVPIKILAEAMEQSKKARLEILDVIERELPAPRKEISSNAPKILTTTIKVSQIGLLIGPGGKNIKGIKDKTGAEINVEDDGTVYCVGKNGSAEAAMQMVKDLTHEYLPGELTKGEVVKLMDFGAFIKLNPTTDGLVHISEIAPWRVERVTDILKEGMIVPVKIKELDDRGRLSLSIKLADPNFFKKP</sequence>
<evidence type="ECO:0000313" key="7">
    <source>
        <dbReference type="EMBL" id="KKQ34823.1"/>
    </source>
</evidence>
<dbReference type="InterPro" id="IPR020568">
    <property type="entry name" value="Ribosomal_Su5_D2-typ_SF"/>
</dbReference>
<dbReference type="Pfam" id="PF00575">
    <property type="entry name" value="S1"/>
    <property type="match status" value="1"/>
</dbReference>
<dbReference type="GO" id="GO:0000175">
    <property type="term" value="F:3'-5'-RNA exonuclease activity"/>
    <property type="evidence" value="ECO:0007669"/>
    <property type="project" value="TreeGrafter"/>
</dbReference>
<dbReference type="GO" id="GO:0000287">
    <property type="term" value="F:magnesium ion binding"/>
    <property type="evidence" value="ECO:0007669"/>
    <property type="project" value="UniProtKB-UniRule"/>
</dbReference>
<dbReference type="InterPro" id="IPR004088">
    <property type="entry name" value="KH_dom_type_1"/>
</dbReference>
<dbReference type="SUPFAM" id="SSF54211">
    <property type="entry name" value="Ribosomal protein S5 domain 2-like"/>
    <property type="match status" value="2"/>
</dbReference>
<evidence type="ECO:0000256" key="4">
    <source>
        <dbReference type="ARBA" id="ARBA00022884"/>
    </source>
</evidence>
<dbReference type="GO" id="GO:0005829">
    <property type="term" value="C:cytosol"/>
    <property type="evidence" value="ECO:0007669"/>
    <property type="project" value="TreeGrafter"/>
</dbReference>
<evidence type="ECO:0000313" key="8">
    <source>
        <dbReference type="Proteomes" id="UP000033876"/>
    </source>
</evidence>
<dbReference type="FunFam" id="3.30.1370.10:FF:000001">
    <property type="entry name" value="Polyribonucleotide nucleotidyltransferase"/>
    <property type="match status" value="1"/>
</dbReference>
<feature type="domain" description="S1 motif" evidence="6">
    <location>
        <begin position="643"/>
        <end position="711"/>
    </location>
</feature>
<reference evidence="7 8" key="1">
    <citation type="journal article" date="2015" name="Nature">
        <title>rRNA introns, odd ribosomes, and small enigmatic genomes across a large radiation of phyla.</title>
        <authorList>
            <person name="Brown C.T."/>
            <person name="Hug L.A."/>
            <person name="Thomas B.C."/>
            <person name="Sharon I."/>
            <person name="Castelle C.J."/>
            <person name="Singh A."/>
            <person name="Wilkins M.J."/>
            <person name="Williams K.H."/>
            <person name="Banfield J.F."/>
        </authorList>
    </citation>
    <scope>NUCLEOTIDE SEQUENCE [LARGE SCALE GENOMIC DNA]</scope>
</reference>
<accession>A0A0G0GUY4</accession>
<dbReference type="InterPro" id="IPR012340">
    <property type="entry name" value="NA-bd_OB-fold"/>
</dbReference>
<dbReference type="SUPFAM" id="SSF55666">
    <property type="entry name" value="Ribonuclease PH domain 2-like"/>
    <property type="match status" value="2"/>
</dbReference>
<dbReference type="EMBL" id="LBTF01000035">
    <property type="protein sequence ID" value="KKQ34823.1"/>
    <property type="molecule type" value="Genomic_DNA"/>
</dbReference>
<name>A0A0G0GUY4_9BACT</name>
<keyword evidence="5" id="KW-0460">Magnesium</keyword>
<organism evidence="7 8">
    <name type="scientific">Candidatus Nomurabacteria bacterium GW2011_GWB1_37_5</name>
    <dbReference type="NCBI Taxonomy" id="1618742"/>
    <lineage>
        <taxon>Bacteria</taxon>
        <taxon>Candidatus Nomuraibacteriota</taxon>
    </lineage>
</organism>
<dbReference type="PANTHER" id="PTHR11252">
    <property type="entry name" value="POLYRIBONUCLEOTIDE NUCLEOTIDYLTRANSFERASE"/>
    <property type="match status" value="1"/>
</dbReference>
<proteinExistence type="inferred from homology"/>
<comment type="caution">
    <text evidence="7">The sequence shown here is derived from an EMBL/GenBank/DDBJ whole genome shotgun (WGS) entry which is preliminary data.</text>
</comment>
<dbReference type="Pfam" id="PF03725">
    <property type="entry name" value="RNase_PH_C"/>
    <property type="match status" value="1"/>
</dbReference>
<dbReference type="NCBIfam" id="NF008805">
    <property type="entry name" value="PRK11824.1"/>
    <property type="match status" value="1"/>
</dbReference>
<dbReference type="PROSITE" id="PS50084">
    <property type="entry name" value="KH_TYPE_1"/>
    <property type="match status" value="1"/>
</dbReference>
<keyword evidence="5" id="KW-0479">Metal-binding</keyword>
<gene>
    <name evidence="5" type="primary">pnp</name>
    <name evidence="7" type="ORF">US50_C0035G0003</name>
</gene>
<evidence type="ECO:0000256" key="2">
    <source>
        <dbReference type="ARBA" id="ARBA00022679"/>
    </source>
</evidence>
<dbReference type="PANTHER" id="PTHR11252:SF0">
    <property type="entry name" value="POLYRIBONUCLEOTIDE NUCLEOTIDYLTRANSFERASE 1, MITOCHONDRIAL"/>
    <property type="match status" value="1"/>
</dbReference>
<dbReference type="GO" id="GO:0003723">
    <property type="term" value="F:RNA binding"/>
    <property type="evidence" value="ECO:0007669"/>
    <property type="project" value="UniProtKB-UniRule"/>
</dbReference>
<dbReference type="AlphaFoldDB" id="A0A0G0GUY4"/>
<evidence type="ECO:0000256" key="5">
    <source>
        <dbReference type="HAMAP-Rule" id="MF_01595"/>
    </source>
</evidence>
<dbReference type="InterPro" id="IPR004087">
    <property type="entry name" value="KH_dom"/>
</dbReference>
<dbReference type="InterPro" id="IPR015847">
    <property type="entry name" value="ExoRNase_PH_dom2"/>
</dbReference>
<dbReference type="InterPro" id="IPR036345">
    <property type="entry name" value="ExoRNase_PH_dom2_sf"/>
</dbReference>
<dbReference type="GO" id="GO:0006402">
    <property type="term" value="P:mRNA catabolic process"/>
    <property type="evidence" value="ECO:0007669"/>
    <property type="project" value="UniProtKB-UniRule"/>
</dbReference>
<dbReference type="PATRIC" id="fig|1618742.3.peg.579"/>
<comment type="similarity">
    <text evidence="1 5">Belongs to the polyribonucleotide nucleotidyltransferase family.</text>
</comment>
<dbReference type="HAMAP" id="MF_01595">
    <property type="entry name" value="PNPase"/>
    <property type="match status" value="1"/>
</dbReference>
<dbReference type="EC" id="2.7.7.8" evidence="5"/>